<dbReference type="PROSITE" id="PS51257">
    <property type="entry name" value="PROKAR_LIPOPROTEIN"/>
    <property type="match status" value="1"/>
</dbReference>
<evidence type="ECO:0000256" key="1">
    <source>
        <dbReference type="SAM" id="SignalP"/>
    </source>
</evidence>
<evidence type="ECO:0000313" key="2">
    <source>
        <dbReference type="EMBL" id="TXB66309.1"/>
    </source>
</evidence>
<keyword evidence="3" id="KW-1185">Reference proteome</keyword>
<comment type="caution">
    <text evidence="2">The sequence shown here is derived from an EMBL/GenBank/DDBJ whole genome shotgun (WGS) entry which is preliminary data.</text>
</comment>
<organism evidence="2 3">
    <name type="scientific">Phaeodactylibacter luteus</name>
    <dbReference type="NCBI Taxonomy" id="1564516"/>
    <lineage>
        <taxon>Bacteria</taxon>
        <taxon>Pseudomonadati</taxon>
        <taxon>Bacteroidota</taxon>
        <taxon>Saprospiria</taxon>
        <taxon>Saprospirales</taxon>
        <taxon>Haliscomenobacteraceae</taxon>
        <taxon>Phaeodactylibacter</taxon>
    </lineage>
</organism>
<sequence>MRLPLKIGAWLLLCLLFQACSAKEEGSGSTPPSSPEEVLKAYQALVDQNKFEQAKRLSTAANQDWLTELASILEGEQPDSTLFQTEFLAIHCEGLGDTLRCNCVLEDQYEKYTSDYYLVKANGQWLVDAPKDDVQIEGDILENLPDTLLQELMEEAPGQ</sequence>
<name>A0A5C6RWW4_9BACT</name>
<reference evidence="2 3" key="1">
    <citation type="submission" date="2019-08" db="EMBL/GenBank/DDBJ databases">
        <title>Genome of Phaeodactylibacter luteus.</title>
        <authorList>
            <person name="Bowman J.P."/>
        </authorList>
    </citation>
    <scope>NUCLEOTIDE SEQUENCE [LARGE SCALE GENOMIC DNA]</scope>
    <source>
        <strain evidence="2 3">KCTC 42180</strain>
    </source>
</reference>
<keyword evidence="1" id="KW-0732">Signal</keyword>
<dbReference type="RefSeq" id="WP_147166478.1">
    <property type="nucleotide sequence ID" value="NZ_VOOR01000008.1"/>
</dbReference>
<feature type="signal peptide" evidence="1">
    <location>
        <begin position="1"/>
        <end position="22"/>
    </location>
</feature>
<dbReference type="EMBL" id="VOOR01000008">
    <property type="protein sequence ID" value="TXB66309.1"/>
    <property type="molecule type" value="Genomic_DNA"/>
</dbReference>
<dbReference type="OrthoDB" id="1495681at2"/>
<evidence type="ECO:0008006" key="4">
    <source>
        <dbReference type="Google" id="ProtNLM"/>
    </source>
</evidence>
<evidence type="ECO:0000313" key="3">
    <source>
        <dbReference type="Proteomes" id="UP000321580"/>
    </source>
</evidence>
<dbReference type="Proteomes" id="UP000321580">
    <property type="component" value="Unassembled WGS sequence"/>
</dbReference>
<feature type="chain" id="PRO_5022757168" description="DUF4878 domain-containing protein" evidence="1">
    <location>
        <begin position="23"/>
        <end position="159"/>
    </location>
</feature>
<accession>A0A5C6RWW4</accession>
<gene>
    <name evidence="2" type="ORF">FRY97_05715</name>
</gene>
<dbReference type="AlphaFoldDB" id="A0A5C6RWW4"/>
<protein>
    <recommendedName>
        <fullName evidence="4">DUF4878 domain-containing protein</fullName>
    </recommendedName>
</protein>
<proteinExistence type="predicted"/>